<dbReference type="InterPro" id="IPR019734">
    <property type="entry name" value="TPR_rpt"/>
</dbReference>
<feature type="repeat" description="TPR" evidence="1">
    <location>
        <begin position="189"/>
        <end position="222"/>
    </location>
</feature>
<evidence type="ECO:0000256" key="1">
    <source>
        <dbReference type="PROSITE-ProRule" id="PRU00339"/>
    </source>
</evidence>
<dbReference type="Pfam" id="PF14559">
    <property type="entry name" value="TPR_19"/>
    <property type="match status" value="1"/>
</dbReference>
<dbReference type="Proteomes" id="UP000307943">
    <property type="component" value="Unassembled WGS sequence"/>
</dbReference>
<sequence length="236" mass="26119">MADNHKEREQKFRALLKRIKKSPLYRDKLTGVDSVNVALDRGELVGNVISKKPVYINTIATGGSGAPDTDPFRDLLLRGRHKLAESHYQEARELLEKAVADRPDSAEAHAWLAAAYGRLIEAGTMLEKIKLLSYLEKEIATALELDPALPFARRMNGARLLNTPDTLGGDSAAAAKEFLYCIENGMDEAEIWASLCECYIKMGDRGKAVQALKEALIREPGDQKVNDLLQHLFDGS</sequence>
<dbReference type="OrthoDB" id="9803739at2"/>
<gene>
    <name evidence="2" type="ORF">FE784_09880</name>
</gene>
<dbReference type="InterPro" id="IPR011990">
    <property type="entry name" value="TPR-like_helical_dom_sf"/>
</dbReference>
<dbReference type="EMBL" id="VDCQ01000010">
    <property type="protein sequence ID" value="TNJ66560.1"/>
    <property type="molecule type" value="Genomic_DNA"/>
</dbReference>
<keyword evidence="3" id="KW-1185">Reference proteome</keyword>
<evidence type="ECO:0008006" key="4">
    <source>
        <dbReference type="Google" id="ProtNLM"/>
    </source>
</evidence>
<accession>A0A5C4TDE9</accession>
<dbReference type="RefSeq" id="WP_139602024.1">
    <property type="nucleotide sequence ID" value="NZ_VDCQ01000010.1"/>
</dbReference>
<dbReference type="PROSITE" id="PS50005">
    <property type="entry name" value="TPR"/>
    <property type="match status" value="1"/>
</dbReference>
<comment type="caution">
    <text evidence="2">The sequence shown here is derived from an EMBL/GenBank/DDBJ whole genome shotgun (WGS) entry which is preliminary data.</text>
</comment>
<name>A0A5C4TDE9_9BACL</name>
<organism evidence="2 3">
    <name type="scientific">Paenibacillus hemerocallicola</name>
    <dbReference type="NCBI Taxonomy" id="1172614"/>
    <lineage>
        <taxon>Bacteria</taxon>
        <taxon>Bacillati</taxon>
        <taxon>Bacillota</taxon>
        <taxon>Bacilli</taxon>
        <taxon>Bacillales</taxon>
        <taxon>Paenibacillaceae</taxon>
        <taxon>Paenibacillus</taxon>
    </lineage>
</organism>
<proteinExistence type="predicted"/>
<dbReference type="AlphaFoldDB" id="A0A5C4TDE9"/>
<evidence type="ECO:0000313" key="3">
    <source>
        <dbReference type="Proteomes" id="UP000307943"/>
    </source>
</evidence>
<reference evidence="2 3" key="1">
    <citation type="submission" date="2019-05" db="EMBL/GenBank/DDBJ databases">
        <title>We sequenced the genome of Paenibacillus hemerocallicola KCTC 33185 for further insight into its adaptation and study the phylogeny of Paenibacillus.</title>
        <authorList>
            <person name="Narsing Rao M.P."/>
        </authorList>
    </citation>
    <scope>NUCLEOTIDE SEQUENCE [LARGE SCALE GENOMIC DNA]</scope>
    <source>
        <strain evidence="2 3">KCTC 33185</strain>
    </source>
</reference>
<evidence type="ECO:0000313" key="2">
    <source>
        <dbReference type="EMBL" id="TNJ66560.1"/>
    </source>
</evidence>
<dbReference type="SUPFAM" id="SSF48452">
    <property type="entry name" value="TPR-like"/>
    <property type="match status" value="1"/>
</dbReference>
<dbReference type="Gene3D" id="1.25.40.10">
    <property type="entry name" value="Tetratricopeptide repeat domain"/>
    <property type="match status" value="1"/>
</dbReference>
<protein>
    <recommendedName>
        <fullName evidence="4">Tetratricopeptide repeat protein</fullName>
    </recommendedName>
</protein>
<keyword evidence="1" id="KW-0802">TPR repeat</keyword>